<sequence length="185" mass="20719">MIHDNSLQDETAFVSDTNSPGILLGACGWNHAHWLGDFYPHDLPQDWYLSYYANEFSAVLLPENQWQNNLMALEEWAFDVSESFRFYLHSRCSAGNSGAINPLSAAKALAGRFAGIVNIPPGEHHIQVDKAAGVAVINMASQDMRGWRHWLEQHAPALQAVFLNDESLSYQQLSDFKTLLELMGV</sequence>
<dbReference type="EMBL" id="UOFI01000007">
    <property type="protein sequence ID" value="VAW61030.1"/>
    <property type="molecule type" value="Genomic_DNA"/>
</dbReference>
<evidence type="ECO:0000313" key="1">
    <source>
        <dbReference type="EMBL" id="VAW61030.1"/>
    </source>
</evidence>
<dbReference type="Gene3D" id="3.20.20.410">
    <property type="entry name" value="Protein of unknown function UPF0759"/>
    <property type="match status" value="1"/>
</dbReference>
<organism evidence="1">
    <name type="scientific">hydrothermal vent metagenome</name>
    <dbReference type="NCBI Taxonomy" id="652676"/>
    <lineage>
        <taxon>unclassified sequences</taxon>
        <taxon>metagenomes</taxon>
        <taxon>ecological metagenomes</taxon>
    </lineage>
</organism>
<accession>A0A3B0X8X4</accession>
<dbReference type="InterPro" id="IPR036520">
    <property type="entry name" value="UPF0759_sf"/>
</dbReference>
<evidence type="ECO:0008006" key="2">
    <source>
        <dbReference type="Google" id="ProtNLM"/>
    </source>
</evidence>
<protein>
    <recommendedName>
        <fullName evidence="2">DUF72 domain-containing protein</fullName>
    </recommendedName>
</protein>
<reference evidence="1" key="1">
    <citation type="submission" date="2018-06" db="EMBL/GenBank/DDBJ databases">
        <authorList>
            <person name="Zhirakovskaya E."/>
        </authorList>
    </citation>
    <scope>NUCLEOTIDE SEQUENCE</scope>
</reference>
<gene>
    <name evidence="1" type="ORF">MNBD_GAMMA09-460</name>
</gene>
<proteinExistence type="predicted"/>
<name>A0A3B0X8X4_9ZZZZ</name>
<dbReference type="SUPFAM" id="SSF117396">
    <property type="entry name" value="TM1631-like"/>
    <property type="match status" value="1"/>
</dbReference>
<dbReference type="AlphaFoldDB" id="A0A3B0X8X4"/>